<dbReference type="AlphaFoldDB" id="A0A4C1XRB4"/>
<evidence type="ECO:0000313" key="1">
    <source>
        <dbReference type="EMBL" id="GBP66058.1"/>
    </source>
</evidence>
<protein>
    <submittedName>
        <fullName evidence="1">Uncharacterized protein</fullName>
    </submittedName>
</protein>
<dbReference type="EMBL" id="BGZK01000946">
    <property type="protein sequence ID" value="GBP66058.1"/>
    <property type="molecule type" value="Genomic_DNA"/>
</dbReference>
<gene>
    <name evidence="1" type="ORF">EVAR_37706_1</name>
</gene>
<accession>A0A4C1XRB4</accession>
<evidence type="ECO:0000313" key="2">
    <source>
        <dbReference type="Proteomes" id="UP000299102"/>
    </source>
</evidence>
<reference evidence="1 2" key="1">
    <citation type="journal article" date="2019" name="Commun. Biol.">
        <title>The bagworm genome reveals a unique fibroin gene that provides high tensile strength.</title>
        <authorList>
            <person name="Kono N."/>
            <person name="Nakamura H."/>
            <person name="Ohtoshi R."/>
            <person name="Tomita M."/>
            <person name="Numata K."/>
            <person name="Arakawa K."/>
        </authorList>
    </citation>
    <scope>NUCLEOTIDE SEQUENCE [LARGE SCALE GENOMIC DNA]</scope>
</reference>
<dbReference type="Proteomes" id="UP000299102">
    <property type="component" value="Unassembled WGS sequence"/>
</dbReference>
<keyword evidence="2" id="KW-1185">Reference proteome</keyword>
<sequence length="145" mass="16267">MRLHYDVPGGTGKQSMRCSGVVNTRAGDRVKFCSVFVLVELDSMGCRVNWIVGVATLPVATGRHAILGYIYSLFIEECTVWRRVATLYNDLYVVKMYTVVNSTIEPSEKGVVQSLAHGDASPHRIHYYLGTVYIYSIAWRFVVTP</sequence>
<comment type="caution">
    <text evidence="1">The sequence shown here is derived from an EMBL/GenBank/DDBJ whole genome shotgun (WGS) entry which is preliminary data.</text>
</comment>
<name>A0A4C1XRB4_EUMVA</name>
<proteinExistence type="predicted"/>
<organism evidence="1 2">
    <name type="scientific">Eumeta variegata</name>
    <name type="common">Bagworm moth</name>
    <name type="synonym">Eumeta japonica</name>
    <dbReference type="NCBI Taxonomy" id="151549"/>
    <lineage>
        <taxon>Eukaryota</taxon>
        <taxon>Metazoa</taxon>
        <taxon>Ecdysozoa</taxon>
        <taxon>Arthropoda</taxon>
        <taxon>Hexapoda</taxon>
        <taxon>Insecta</taxon>
        <taxon>Pterygota</taxon>
        <taxon>Neoptera</taxon>
        <taxon>Endopterygota</taxon>
        <taxon>Lepidoptera</taxon>
        <taxon>Glossata</taxon>
        <taxon>Ditrysia</taxon>
        <taxon>Tineoidea</taxon>
        <taxon>Psychidae</taxon>
        <taxon>Oiketicinae</taxon>
        <taxon>Eumeta</taxon>
    </lineage>
</organism>